<keyword evidence="2" id="KW-0810">Translation regulation</keyword>
<comment type="similarity">
    <text evidence="1 2">Belongs to the Iojap/RsfS family.</text>
</comment>
<dbReference type="PANTHER" id="PTHR21043:SF0">
    <property type="entry name" value="MITOCHONDRIAL ASSEMBLY OF RIBOSOMAL LARGE SUBUNIT PROTEIN 1"/>
    <property type="match status" value="1"/>
</dbReference>
<evidence type="ECO:0000256" key="2">
    <source>
        <dbReference type="HAMAP-Rule" id="MF_01477"/>
    </source>
</evidence>
<name>A0A0K8MC19_9PROT</name>
<keyword evidence="2" id="KW-0678">Repressor</keyword>
<dbReference type="GO" id="GO:0017148">
    <property type="term" value="P:negative regulation of translation"/>
    <property type="evidence" value="ECO:0007669"/>
    <property type="project" value="UniProtKB-UniRule"/>
</dbReference>
<evidence type="ECO:0000313" key="4">
    <source>
        <dbReference type="Proteomes" id="UP000036771"/>
    </source>
</evidence>
<dbReference type="NCBIfam" id="TIGR00090">
    <property type="entry name" value="rsfS_iojap_ybeB"/>
    <property type="match status" value="1"/>
</dbReference>
<proteinExistence type="inferred from homology"/>
<dbReference type="STRING" id="1629334.Cva_00655"/>
<dbReference type="GO" id="GO:0043023">
    <property type="term" value="F:ribosomal large subunit binding"/>
    <property type="evidence" value="ECO:0007669"/>
    <property type="project" value="TreeGrafter"/>
</dbReference>
<dbReference type="HAMAP" id="MF_01477">
    <property type="entry name" value="Iojap_RsfS"/>
    <property type="match status" value="1"/>
</dbReference>
<comment type="function">
    <text evidence="2">Functions as a ribosomal silencing factor. Interacts with ribosomal protein uL14 (rplN), blocking formation of intersubunit bridge B8. Prevents association of the 30S and 50S ribosomal subunits and the formation of functional ribosomes, thus repressing translation.</text>
</comment>
<evidence type="ECO:0000256" key="1">
    <source>
        <dbReference type="ARBA" id="ARBA00010574"/>
    </source>
</evidence>
<evidence type="ECO:0000313" key="3">
    <source>
        <dbReference type="EMBL" id="GAO98012.1"/>
    </source>
</evidence>
<dbReference type="OrthoDB" id="9793681at2"/>
<reference evidence="3 4" key="1">
    <citation type="submission" date="2015-03" db="EMBL/GenBank/DDBJ databases">
        <title>Caedibacter varicaedens, whole genome shotgun sequence.</title>
        <authorList>
            <person name="Suzuki H."/>
            <person name="Dapper A.L."/>
            <person name="Gibson A.K."/>
            <person name="Jackson C."/>
            <person name="Lee H."/>
            <person name="Pejaver V.R."/>
            <person name="Doak T."/>
            <person name="Lynch M."/>
        </authorList>
    </citation>
    <scope>NUCLEOTIDE SEQUENCE [LARGE SCALE GENOMIC DNA]</scope>
</reference>
<sequence length="136" mass="15271">MHKKKKVISSPLHATSASEMLFPSQIQSFLEDHKIFEVTIIDLKGKSTIADTMIIASGRSQKHISVIAELLRDYLKQKAIKFISIEGLPSSDWILLDAGDIIIHLFKPETRALYNLEKMWGANIKIAGQDDVSSHQ</sequence>
<dbReference type="GO" id="GO:0005737">
    <property type="term" value="C:cytoplasm"/>
    <property type="evidence" value="ECO:0007669"/>
    <property type="project" value="UniProtKB-SubCell"/>
</dbReference>
<organism evidence="3 4">
    <name type="scientific">Caedimonas varicaedens</name>
    <dbReference type="NCBI Taxonomy" id="1629334"/>
    <lineage>
        <taxon>Bacteria</taxon>
        <taxon>Pseudomonadati</taxon>
        <taxon>Pseudomonadota</taxon>
        <taxon>Alphaproteobacteria</taxon>
        <taxon>Holosporales</taxon>
        <taxon>Caedimonadaceae</taxon>
        <taxon>Caedimonas</taxon>
    </lineage>
</organism>
<dbReference type="InterPro" id="IPR004394">
    <property type="entry name" value="Iojap/RsfS/C7orf30"/>
</dbReference>
<comment type="subcellular location">
    <subcellularLocation>
        <location evidence="2">Cytoplasm</location>
    </subcellularLocation>
</comment>
<keyword evidence="2" id="KW-0963">Cytoplasm</keyword>
<keyword evidence="4" id="KW-1185">Reference proteome</keyword>
<dbReference type="GO" id="GO:0042256">
    <property type="term" value="P:cytosolic ribosome assembly"/>
    <property type="evidence" value="ECO:0007669"/>
    <property type="project" value="UniProtKB-UniRule"/>
</dbReference>
<dbReference type="SUPFAM" id="SSF81301">
    <property type="entry name" value="Nucleotidyltransferase"/>
    <property type="match status" value="1"/>
</dbReference>
<dbReference type="PANTHER" id="PTHR21043">
    <property type="entry name" value="IOJAP SUPERFAMILY ORTHOLOG"/>
    <property type="match status" value="1"/>
</dbReference>
<dbReference type="GO" id="GO:0090071">
    <property type="term" value="P:negative regulation of ribosome biogenesis"/>
    <property type="evidence" value="ECO:0007669"/>
    <property type="project" value="UniProtKB-UniRule"/>
</dbReference>
<dbReference type="Gene3D" id="3.30.460.10">
    <property type="entry name" value="Beta Polymerase, domain 2"/>
    <property type="match status" value="1"/>
</dbReference>
<protein>
    <recommendedName>
        <fullName evidence="2">Ribosomal silencing factor RsfS</fullName>
    </recommendedName>
</protein>
<accession>A0A0K8MC19</accession>
<dbReference type="InterPro" id="IPR043519">
    <property type="entry name" value="NT_sf"/>
</dbReference>
<dbReference type="Proteomes" id="UP000036771">
    <property type="component" value="Unassembled WGS sequence"/>
</dbReference>
<comment type="subunit">
    <text evidence="2">Interacts with ribosomal protein uL14 (rplN).</text>
</comment>
<dbReference type="Pfam" id="PF02410">
    <property type="entry name" value="RsfS"/>
    <property type="match status" value="1"/>
</dbReference>
<comment type="caution">
    <text evidence="3">The sequence shown here is derived from an EMBL/GenBank/DDBJ whole genome shotgun (WGS) entry which is preliminary data.</text>
</comment>
<dbReference type="EMBL" id="BBVC01000022">
    <property type="protein sequence ID" value="GAO98012.1"/>
    <property type="molecule type" value="Genomic_DNA"/>
</dbReference>
<dbReference type="AlphaFoldDB" id="A0A0K8MC19"/>
<gene>
    <name evidence="2 3" type="primary">rsfS</name>
    <name evidence="3" type="ORF">Cva_00655</name>
</gene>